<organism evidence="2 3">
    <name type="scientific">Diplocarpon coronariae</name>
    <dbReference type="NCBI Taxonomy" id="2795749"/>
    <lineage>
        <taxon>Eukaryota</taxon>
        <taxon>Fungi</taxon>
        <taxon>Dikarya</taxon>
        <taxon>Ascomycota</taxon>
        <taxon>Pezizomycotina</taxon>
        <taxon>Leotiomycetes</taxon>
        <taxon>Helotiales</taxon>
        <taxon>Drepanopezizaceae</taxon>
        <taxon>Diplocarpon</taxon>
    </lineage>
</organism>
<dbReference type="Proteomes" id="UP000242519">
    <property type="component" value="Unassembled WGS sequence"/>
</dbReference>
<comment type="caution">
    <text evidence="2">The sequence shown here is derived from an EMBL/GenBank/DDBJ whole genome shotgun (WGS) entry which is preliminary data.</text>
</comment>
<dbReference type="AlphaFoldDB" id="A0A218YWB9"/>
<gene>
    <name evidence="2" type="ORF">B2J93_6806</name>
</gene>
<evidence type="ECO:0000313" key="2">
    <source>
        <dbReference type="EMBL" id="OWO99751.1"/>
    </source>
</evidence>
<dbReference type="EMBL" id="MZNU01000342">
    <property type="protein sequence ID" value="OWO99751.1"/>
    <property type="molecule type" value="Genomic_DNA"/>
</dbReference>
<accession>A0A218YWB9</accession>
<feature type="region of interest" description="Disordered" evidence="1">
    <location>
        <begin position="464"/>
        <end position="494"/>
    </location>
</feature>
<reference evidence="2 3" key="1">
    <citation type="submission" date="2017-04" db="EMBL/GenBank/DDBJ databases">
        <title>Draft genome sequence of Marssonina coronaria NL1: causal agent of apple blotch.</title>
        <authorList>
            <person name="Cheng Q."/>
        </authorList>
    </citation>
    <scope>NUCLEOTIDE SEQUENCE [LARGE SCALE GENOMIC DNA]</scope>
    <source>
        <strain evidence="2 3">NL1</strain>
    </source>
</reference>
<feature type="region of interest" description="Disordered" evidence="1">
    <location>
        <begin position="286"/>
        <end position="307"/>
    </location>
</feature>
<dbReference type="STRING" id="503106.A0A218YWB9"/>
<evidence type="ECO:0000313" key="3">
    <source>
        <dbReference type="Proteomes" id="UP000242519"/>
    </source>
</evidence>
<name>A0A218YWB9_9HELO</name>
<dbReference type="InParanoid" id="A0A218YWB9"/>
<protein>
    <submittedName>
        <fullName evidence="2">Uncharacterized protein</fullName>
    </submittedName>
</protein>
<feature type="region of interest" description="Disordered" evidence="1">
    <location>
        <begin position="385"/>
        <end position="438"/>
    </location>
</feature>
<keyword evidence="3" id="KW-1185">Reference proteome</keyword>
<sequence>MPKNSIKRQTVSPTAVNLLYPLAITSAIFGFSSNVFASHKTYGRSLFLAGHIRDTLCLVPRESPRIKAWKITRNPNLNPQWLKNPWSPADTSPADHSQDTLRMVKYLLSNASMITVIPFPGFGSNALGLLRDTPTLSLILSSANTSLPYLHEAVILASSDPPVLFKSIVISRVTQDASCCLWPSKVTATAGSEIRLASGGTISLDGSLISGARDLSGPVSLLQTVPEAPVTATNLIKEYLGTLLGSLNDVLHMSDGTLRFTNPVSDSYKTADLGDTSENLSGYSESLMTDGLASSSPPSPLRRNHTPKSPWKLCVVSWSDAVGVFGLDRNRHHLMASIRLHDQENHPATDATPAALVCTGPTTRPIHPPTLFSGTCVVRNHGMMAGDTSGIDSPTREPRVSVPGSRRAQGLGISSPNLGEPRACSWPDGADSRRASYHSGPWSLLRRRCPAPAVKRYADLCSPAPTPQHETVCSRTDESRPPGVGPPRQRLCPR</sequence>
<proteinExistence type="predicted"/>
<evidence type="ECO:0000256" key="1">
    <source>
        <dbReference type="SAM" id="MobiDB-lite"/>
    </source>
</evidence>